<comment type="caution">
    <text evidence="1">The sequence shown here is derived from an EMBL/GenBank/DDBJ whole genome shotgun (WGS) entry which is preliminary data.</text>
</comment>
<organism evidence="1 2">
    <name type="scientific">Pegethrix bostrychoides GSE-TBD4-15B</name>
    <dbReference type="NCBI Taxonomy" id="2839662"/>
    <lineage>
        <taxon>Bacteria</taxon>
        <taxon>Bacillati</taxon>
        <taxon>Cyanobacteriota</taxon>
        <taxon>Cyanophyceae</taxon>
        <taxon>Oculatellales</taxon>
        <taxon>Oculatellaceae</taxon>
        <taxon>Pegethrix</taxon>
    </lineage>
</organism>
<reference evidence="1" key="2">
    <citation type="journal article" date="2022" name="Microbiol. Resour. Announc.">
        <title>Metagenome Sequencing to Explore Phylogenomics of Terrestrial Cyanobacteria.</title>
        <authorList>
            <person name="Ward R.D."/>
            <person name="Stajich J.E."/>
            <person name="Johansen J.R."/>
            <person name="Huntemann M."/>
            <person name="Clum A."/>
            <person name="Foster B."/>
            <person name="Foster B."/>
            <person name="Roux S."/>
            <person name="Palaniappan K."/>
            <person name="Varghese N."/>
            <person name="Mukherjee S."/>
            <person name="Reddy T.B.K."/>
            <person name="Daum C."/>
            <person name="Copeland A."/>
            <person name="Chen I.A."/>
            <person name="Ivanova N.N."/>
            <person name="Kyrpides N.C."/>
            <person name="Shapiro N."/>
            <person name="Eloe-Fadrosh E.A."/>
            <person name="Pietrasiak N."/>
        </authorList>
    </citation>
    <scope>NUCLEOTIDE SEQUENCE</scope>
    <source>
        <strain evidence="1">GSE-TBD4-15B</strain>
    </source>
</reference>
<proteinExistence type="predicted"/>
<protein>
    <submittedName>
        <fullName evidence="1">DUF1816 domain-containing protein</fullName>
    </submittedName>
</protein>
<reference evidence="1" key="1">
    <citation type="submission" date="2021-05" db="EMBL/GenBank/DDBJ databases">
        <authorList>
            <person name="Pietrasiak N."/>
            <person name="Ward R."/>
            <person name="Stajich J.E."/>
            <person name="Kurbessoian T."/>
        </authorList>
    </citation>
    <scope>NUCLEOTIDE SEQUENCE</scope>
    <source>
        <strain evidence="1">GSE-TBD4-15B</strain>
    </source>
</reference>
<dbReference type="EMBL" id="JAHHHV010000028">
    <property type="protein sequence ID" value="MBW4465033.1"/>
    <property type="molecule type" value="Genomic_DNA"/>
</dbReference>
<evidence type="ECO:0000313" key="2">
    <source>
        <dbReference type="Proteomes" id="UP000707356"/>
    </source>
</evidence>
<gene>
    <name evidence="1" type="ORF">KME07_06290</name>
</gene>
<sequence length="63" mass="7206">MNAFSLSQIAFRWWVEVSLSEPQQTYHLGPFKSQAEAKHSRGAHVDALLHQETRDIVALIKQC</sequence>
<name>A0A951P9B5_9CYAN</name>
<dbReference type="Proteomes" id="UP000707356">
    <property type="component" value="Unassembled WGS sequence"/>
</dbReference>
<evidence type="ECO:0000313" key="1">
    <source>
        <dbReference type="EMBL" id="MBW4465033.1"/>
    </source>
</evidence>
<dbReference type="AlphaFoldDB" id="A0A951P9B5"/>
<accession>A0A951P9B5</accession>
<dbReference type="InterPro" id="IPR014945">
    <property type="entry name" value="DUF1816"/>
</dbReference>
<dbReference type="Pfam" id="PF08846">
    <property type="entry name" value="DUF1816"/>
    <property type="match status" value="1"/>
</dbReference>